<protein>
    <recommendedName>
        <fullName evidence="2">KfrA N-terminal DNA-binding domain-containing protein</fullName>
    </recommendedName>
</protein>
<evidence type="ECO:0000256" key="1">
    <source>
        <dbReference type="SAM" id="Coils"/>
    </source>
</evidence>
<evidence type="ECO:0000259" key="2">
    <source>
        <dbReference type="Pfam" id="PF11740"/>
    </source>
</evidence>
<name>A0A7X4H0K9_9BURK</name>
<feature type="domain" description="KfrA N-terminal DNA-binding" evidence="2">
    <location>
        <begin position="8"/>
        <end position="115"/>
    </location>
</feature>
<evidence type="ECO:0000313" key="3">
    <source>
        <dbReference type="EMBL" id="MYM71984.1"/>
    </source>
</evidence>
<dbReference type="RefSeq" id="WP_161049585.1">
    <property type="nucleotide sequence ID" value="NZ_WWCR01000005.1"/>
</dbReference>
<dbReference type="InterPro" id="IPR021104">
    <property type="entry name" value="KfrA_DNA-bd_N"/>
</dbReference>
<dbReference type="Gene3D" id="1.10.10.10">
    <property type="entry name" value="Winged helix-like DNA-binding domain superfamily/Winged helix DNA-binding domain"/>
    <property type="match status" value="1"/>
</dbReference>
<gene>
    <name evidence="3" type="ORF">GTP56_07195</name>
</gene>
<sequence length="178" mass="19831">MARIGLSKSEVKASRDQLLAEGRYPSVDAVRAALGTGSKSTIHRHLKELSDEDAQPGIKRDDTARSLQVMVEQLASHLHDDAERRYRALYAEHQQAMQDKEQELAALRETVEKLQLRVDELEIDAYASQPHDHGFGNFSHLYASSRGGLNDSTAFSMVLSGGRASVFDVDSRPIHYKV</sequence>
<feature type="coiled-coil region" evidence="1">
    <location>
        <begin position="79"/>
        <end position="124"/>
    </location>
</feature>
<evidence type="ECO:0000313" key="4">
    <source>
        <dbReference type="Proteomes" id="UP000469734"/>
    </source>
</evidence>
<dbReference type="EMBL" id="WWCR01000005">
    <property type="protein sequence ID" value="MYM71984.1"/>
    <property type="molecule type" value="Genomic_DNA"/>
</dbReference>
<proteinExistence type="predicted"/>
<dbReference type="Proteomes" id="UP000469734">
    <property type="component" value="Unassembled WGS sequence"/>
</dbReference>
<keyword evidence="1" id="KW-0175">Coiled coil</keyword>
<comment type="caution">
    <text evidence="3">The sequence shown here is derived from an EMBL/GenBank/DDBJ whole genome shotgun (WGS) entry which is preliminary data.</text>
</comment>
<reference evidence="3 4" key="1">
    <citation type="submission" date="2019-12" db="EMBL/GenBank/DDBJ databases">
        <title>Novel species isolated from a subtropical stream in China.</title>
        <authorList>
            <person name="Lu H."/>
        </authorList>
    </citation>
    <scope>NUCLEOTIDE SEQUENCE [LARGE SCALE GENOMIC DNA]</scope>
    <source>
        <strain evidence="3 4">FT134W</strain>
    </source>
</reference>
<dbReference type="AlphaFoldDB" id="A0A7X4H0K9"/>
<accession>A0A7X4H0K9</accession>
<dbReference type="Pfam" id="PF11740">
    <property type="entry name" value="KfrA_N"/>
    <property type="match status" value="1"/>
</dbReference>
<organism evidence="3 4">
    <name type="scientific">Duganella margarita</name>
    <dbReference type="NCBI Taxonomy" id="2692170"/>
    <lineage>
        <taxon>Bacteria</taxon>
        <taxon>Pseudomonadati</taxon>
        <taxon>Pseudomonadota</taxon>
        <taxon>Betaproteobacteria</taxon>
        <taxon>Burkholderiales</taxon>
        <taxon>Oxalobacteraceae</taxon>
        <taxon>Telluria group</taxon>
        <taxon>Duganella</taxon>
    </lineage>
</organism>
<dbReference type="InterPro" id="IPR036388">
    <property type="entry name" value="WH-like_DNA-bd_sf"/>
</dbReference>